<evidence type="ECO:0000313" key="4">
    <source>
        <dbReference type="Proteomes" id="UP000825886"/>
    </source>
</evidence>
<accession>A0ABX9ARW3</accession>
<keyword evidence="4" id="KW-1185">Reference proteome</keyword>
<gene>
    <name evidence="3" type="ORF">K6K13_11020</name>
</gene>
<dbReference type="InterPro" id="IPR031619">
    <property type="entry name" value="Inj_translocase"/>
</dbReference>
<name>A0ABX9ARW3_9ENTR</name>
<sequence>MATQFGGLQGLGAPVNYYGMIPDFRAEALQETQNRLGQQQVIGEQMKNVEMQRQLREQNELRQALPGAMNDPAKLQALAIKYPSQLKNIQAQLGFKNAQDVDATEKAVNALQQASSLGPEAVANALVRHAGVIQQKGATPQQLMQMWAQSPEQFNNFIGTVKLGTLGAKDQFEVRDKQQGRVIDQARLAETERSNRAGEAAQWANIGIAQQNVNVRKLELQDKALDRQIARETNQVQLGVLQDKRATTQRELEQAKTDKADAYNTSMDTMSRTIDTANKVLNSPGFTGYFGVNLMPGTNRWIPGTDAADTSALVDTLKSQGFMSGIQQMRGMGALSNAEGQKVMDAIGNLSASQSEKSARASIKAIIDTTQMAQKRLQQKYGKDIPAQSAQQQSGQPQSQAGFSSLWGD</sequence>
<protein>
    <submittedName>
        <fullName evidence="3">DNA transfer protein</fullName>
    </submittedName>
</protein>
<keyword evidence="1" id="KW-0175">Coiled coil</keyword>
<evidence type="ECO:0000256" key="2">
    <source>
        <dbReference type="SAM" id="MobiDB-lite"/>
    </source>
</evidence>
<dbReference type="EMBL" id="CP081864">
    <property type="protein sequence ID" value="QZN97778.1"/>
    <property type="molecule type" value="Genomic_DNA"/>
</dbReference>
<dbReference type="Proteomes" id="UP000825886">
    <property type="component" value="Chromosome"/>
</dbReference>
<dbReference type="RefSeq" id="WP_222160809.1">
    <property type="nucleotide sequence ID" value="NZ_CP081864.1"/>
</dbReference>
<feature type="region of interest" description="Disordered" evidence="2">
    <location>
        <begin position="377"/>
        <end position="409"/>
    </location>
</feature>
<evidence type="ECO:0000256" key="1">
    <source>
        <dbReference type="SAM" id="Coils"/>
    </source>
</evidence>
<feature type="coiled-coil region" evidence="1">
    <location>
        <begin position="215"/>
        <end position="265"/>
    </location>
</feature>
<reference evidence="3 4" key="1">
    <citation type="submission" date="2021-08" db="EMBL/GenBank/DDBJ databases">
        <title>Culture and genomic analysis of Symbiopectobacterium purcellii sp. nov. gen. nov., isolated from the leafhopper Empoasca decipiens.</title>
        <authorList>
            <person name="Nadal-Jimenez P."/>
            <person name="Siozios S."/>
            <person name="Halliday N."/>
            <person name="Camara M."/>
            <person name="Hurst G.D.D."/>
        </authorList>
    </citation>
    <scope>NUCLEOTIDE SEQUENCE [LARGE SCALE GENOMIC DNA]</scope>
    <source>
        <strain evidence="3 4">SyEd1</strain>
    </source>
</reference>
<proteinExistence type="predicted"/>
<evidence type="ECO:0000313" key="3">
    <source>
        <dbReference type="EMBL" id="QZN97778.1"/>
    </source>
</evidence>
<feature type="compositionally biased region" description="Low complexity" evidence="2">
    <location>
        <begin position="386"/>
        <end position="402"/>
    </location>
</feature>
<dbReference type="Pfam" id="PF16928">
    <property type="entry name" value="Inj_translocase"/>
    <property type="match status" value="1"/>
</dbReference>
<organism evidence="3 4">
    <name type="scientific">Symbiopectobacterium purcellii</name>
    <dbReference type="NCBI Taxonomy" id="2871826"/>
    <lineage>
        <taxon>Bacteria</taxon>
        <taxon>Pseudomonadati</taxon>
        <taxon>Pseudomonadota</taxon>
        <taxon>Gammaproteobacteria</taxon>
        <taxon>Enterobacterales</taxon>
        <taxon>Enterobacteriaceae</taxon>
    </lineage>
</organism>